<dbReference type="KEGG" id="mon:G8E03_12655"/>
<evidence type="ECO:0000256" key="1">
    <source>
        <dbReference type="SAM" id="SignalP"/>
    </source>
</evidence>
<dbReference type="AlphaFoldDB" id="A0A6G7VNN8"/>
<evidence type="ECO:0000313" key="2">
    <source>
        <dbReference type="EMBL" id="QIK41530.1"/>
    </source>
</evidence>
<accession>A0A6G7VNN8</accession>
<reference evidence="2 3" key="1">
    <citation type="submission" date="2020-03" db="EMBL/GenBank/DDBJ databases">
        <title>Complete genome sequence of Monaibacterium sp. ALG8 with diverse plasmids.</title>
        <authorList>
            <person name="Sun C."/>
        </authorList>
    </citation>
    <scope>NUCLEOTIDE SEQUENCE [LARGE SCALE GENOMIC DNA]</scope>
    <source>
        <strain evidence="2 3">ALG8</strain>
    </source>
</reference>
<dbReference type="Proteomes" id="UP000500791">
    <property type="component" value="Chromosome"/>
</dbReference>
<protein>
    <submittedName>
        <fullName evidence="2">Uncharacterized protein</fullName>
    </submittedName>
</protein>
<gene>
    <name evidence="2" type="ORF">G8E03_12655</name>
</gene>
<dbReference type="RefSeq" id="WP_166192494.1">
    <property type="nucleotide sequence ID" value="NZ_CP049811.1"/>
</dbReference>
<feature type="chain" id="PRO_5026257103" evidence="1">
    <location>
        <begin position="21"/>
        <end position="239"/>
    </location>
</feature>
<feature type="signal peptide" evidence="1">
    <location>
        <begin position="1"/>
        <end position="20"/>
    </location>
</feature>
<evidence type="ECO:0000313" key="3">
    <source>
        <dbReference type="Proteomes" id="UP000500791"/>
    </source>
</evidence>
<organism evidence="2 3">
    <name type="scientific">Pontivivens nitratireducens</name>
    <dbReference type="NCBI Taxonomy" id="2758038"/>
    <lineage>
        <taxon>Bacteria</taxon>
        <taxon>Pseudomonadati</taxon>
        <taxon>Pseudomonadota</taxon>
        <taxon>Alphaproteobacteria</taxon>
        <taxon>Rhodobacterales</taxon>
        <taxon>Paracoccaceae</taxon>
        <taxon>Pontivivens</taxon>
    </lineage>
</organism>
<proteinExistence type="predicted"/>
<keyword evidence="3" id="KW-1185">Reference proteome</keyword>
<name>A0A6G7VNN8_9RHOB</name>
<dbReference type="EMBL" id="CP049811">
    <property type="protein sequence ID" value="QIK41530.1"/>
    <property type="molecule type" value="Genomic_DNA"/>
</dbReference>
<sequence length="239" mass="25942">MKLKFAMLSVLIASAPMAEACTSDGMLFFDANPRATLFVVPDDLPLSDSKGITVTGAYTGTELRQGGGNAPVGFFLQDGEVINRNGGPMDGVLLIDGDNVRITRRDVIGIDSAQGRLALAERAKQDHISLLQSHLLISDGELDIHEIEDAPRFTRRVLIQTEDGLGIWQSAQPLTLYSAAVAVQTACAPMMALNLDMGSYDYCVSDGRYCGLRRDTERLSNLLRLERGERPQPDGDAED</sequence>
<keyword evidence="1" id="KW-0732">Signal</keyword>